<evidence type="ECO:0000313" key="3">
    <source>
        <dbReference type="Proteomes" id="UP001211907"/>
    </source>
</evidence>
<keyword evidence="1" id="KW-0472">Membrane</keyword>
<gene>
    <name evidence="2" type="ORF">HK100_001895</name>
</gene>
<protein>
    <submittedName>
        <fullName evidence="2">Uncharacterized protein</fullName>
    </submittedName>
</protein>
<feature type="transmembrane region" description="Helical" evidence="1">
    <location>
        <begin position="30"/>
        <end position="48"/>
    </location>
</feature>
<evidence type="ECO:0000313" key="2">
    <source>
        <dbReference type="EMBL" id="KAJ3113733.1"/>
    </source>
</evidence>
<dbReference type="AlphaFoldDB" id="A0AAD5SZ88"/>
<name>A0AAD5SZ88_9FUNG</name>
<dbReference type="EMBL" id="JADGJH010001424">
    <property type="protein sequence ID" value="KAJ3113733.1"/>
    <property type="molecule type" value="Genomic_DNA"/>
</dbReference>
<keyword evidence="1" id="KW-0812">Transmembrane</keyword>
<organism evidence="2 3">
    <name type="scientific">Physocladia obscura</name>
    <dbReference type="NCBI Taxonomy" id="109957"/>
    <lineage>
        <taxon>Eukaryota</taxon>
        <taxon>Fungi</taxon>
        <taxon>Fungi incertae sedis</taxon>
        <taxon>Chytridiomycota</taxon>
        <taxon>Chytridiomycota incertae sedis</taxon>
        <taxon>Chytridiomycetes</taxon>
        <taxon>Chytridiales</taxon>
        <taxon>Chytriomycetaceae</taxon>
        <taxon>Physocladia</taxon>
    </lineage>
</organism>
<evidence type="ECO:0000256" key="1">
    <source>
        <dbReference type="SAM" id="Phobius"/>
    </source>
</evidence>
<keyword evidence="1" id="KW-1133">Transmembrane helix</keyword>
<feature type="transmembrane region" description="Helical" evidence="1">
    <location>
        <begin position="68"/>
        <end position="92"/>
    </location>
</feature>
<feature type="transmembrane region" description="Helical" evidence="1">
    <location>
        <begin position="113"/>
        <end position="133"/>
    </location>
</feature>
<feature type="transmembrane region" description="Helical" evidence="1">
    <location>
        <begin position="139"/>
        <end position="160"/>
    </location>
</feature>
<proteinExistence type="predicted"/>
<dbReference type="Proteomes" id="UP001211907">
    <property type="component" value="Unassembled WGS sequence"/>
</dbReference>
<accession>A0AAD5SZ88</accession>
<reference evidence="2" key="1">
    <citation type="submission" date="2020-05" db="EMBL/GenBank/DDBJ databases">
        <title>Phylogenomic resolution of chytrid fungi.</title>
        <authorList>
            <person name="Stajich J.E."/>
            <person name="Amses K."/>
            <person name="Simmons R."/>
            <person name="Seto K."/>
            <person name="Myers J."/>
            <person name="Bonds A."/>
            <person name="Quandt C.A."/>
            <person name="Barry K."/>
            <person name="Liu P."/>
            <person name="Grigoriev I."/>
            <person name="Longcore J.E."/>
            <person name="James T.Y."/>
        </authorList>
    </citation>
    <scope>NUCLEOTIDE SEQUENCE</scope>
    <source>
        <strain evidence="2">JEL0513</strain>
    </source>
</reference>
<comment type="caution">
    <text evidence="2">The sequence shown here is derived from an EMBL/GenBank/DDBJ whole genome shotgun (WGS) entry which is preliminary data.</text>
</comment>
<keyword evidence="3" id="KW-1185">Reference proteome</keyword>
<sequence length="184" mass="20553">METAYVGYLYLRTDAILALLKPGAVKAARGWMCLLPLTLFIPPVTTVLQLMSCDNYNLQAVVATVKWWAIPAAGLGLAATDAAFITLFAWQLRRAQTDATAMDPHLAIVSRHGICSACMALSSFGMYIVFALTGFERCYISVLLLFYFIVIVLVAMKVSLHRNEMHRRQIMSLHRLKKKTHTSQ</sequence>